<feature type="region of interest" description="Disordered" evidence="2">
    <location>
        <begin position="1123"/>
        <end position="1152"/>
    </location>
</feature>
<comment type="caution">
    <text evidence="3">The sequence shown here is derived from an EMBL/GenBank/DDBJ whole genome shotgun (WGS) entry which is preliminary data.</text>
</comment>
<dbReference type="PANTHER" id="PTHR23159:SF60">
    <property type="entry name" value="SPINDLE ASSEMBLY ABNORMAL PROTEIN 4"/>
    <property type="match status" value="1"/>
</dbReference>
<name>A0A420YLB8_9PEZI</name>
<feature type="region of interest" description="Disordered" evidence="2">
    <location>
        <begin position="1"/>
        <end position="177"/>
    </location>
</feature>
<dbReference type="Proteomes" id="UP000275385">
    <property type="component" value="Unassembled WGS sequence"/>
</dbReference>
<feature type="region of interest" description="Disordered" evidence="2">
    <location>
        <begin position="191"/>
        <end position="212"/>
    </location>
</feature>
<keyword evidence="4" id="KW-1185">Reference proteome</keyword>
<feature type="coiled-coil region" evidence="1">
    <location>
        <begin position="498"/>
        <end position="593"/>
    </location>
</feature>
<keyword evidence="1" id="KW-0175">Coiled coil</keyword>
<feature type="coiled-coil region" evidence="1">
    <location>
        <begin position="820"/>
        <end position="957"/>
    </location>
</feature>
<feature type="compositionally biased region" description="Basic residues" evidence="2">
    <location>
        <begin position="1217"/>
        <end position="1226"/>
    </location>
</feature>
<evidence type="ECO:0000256" key="2">
    <source>
        <dbReference type="SAM" id="MobiDB-lite"/>
    </source>
</evidence>
<feature type="coiled-coil region" evidence="1">
    <location>
        <begin position="424"/>
        <end position="458"/>
    </location>
</feature>
<feature type="coiled-coil region" evidence="1">
    <location>
        <begin position="708"/>
        <end position="794"/>
    </location>
</feature>
<evidence type="ECO:0000313" key="3">
    <source>
        <dbReference type="EMBL" id="RKU48674.1"/>
    </source>
</evidence>
<organism evidence="3 4">
    <name type="scientific">Coniochaeta pulveracea</name>
    <dbReference type="NCBI Taxonomy" id="177199"/>
    <lineage>
        <taxon>Eukaryota</taxon>
        <taxon>Fungi</taxon>
        <taxon>Dikarya</taxon>
        <taxon>Ascomycota</taxon>
        <taxon>Pezizomycotina</taxon>
        <taxon>Sordariomycetes</taxon>
        <taxon>Sordariomycetidae</taxon>
        <taxon>Coniochaetales</taxon>
        <taxon>Coniochaetaceae</taxon>
        <taxon>Coniochaeta</taxon>
    </lineage>
</organism>
<feature type="compositionally biased region" description="Polar residues" evidence="2">
    <location>
        <begin position="53"/>
        <end position="62"/>
    </location>
</feature>
<sequence>MHGRHDSPDNPGGPPEDDVDVLSMSPTHQRADQALERNSEGQHSPDDDRRGTTDVSNESQVISRFKLDGPGPENHFKYPPAPRHAPGHFTNRMVVPRVDGTEKGHSPPAAKPSPPLNVHKDQHQKPVNFSGPSKDTAQARPATRVSFAPSPLSAVQTARGSIEQRTPKKKITLNVADHQVKAAPLMDTRASRNHSLPQPQPVRTDQAHSSGLVSGIQQVSLPSHDPALVQSSDLHQYMSPGLSRKRSADGQPVSLPLGHPPNNAEHTNDPQNGQHIFEHHEAFKPGASGNETTVPQSHAQQVVDILPRSNVVRHHVENMENQRPMQAMHDYQQQQTDCALTDVVRIRNRSLSLSGSSGGSGVAKVVTASMRNLNKYRDRDLPEVANKVNDLWMLCNTAVKEAERESQHTVEKYRKKLHDRSQRIRRYLETIDLQTQAIQRLEADKQELTHGMARLEVQLKDFSDMVPKLRDRCREMQETVDSAVKEQNEQQQLHLQYRKSTQEAVKELRAEKQREQASREIVERQLVAVREQMKEKVRQVEVLSQEERRRMNDRLQQLCSELEEKNGQIRREKEISQNTRKQLEDTLREQEALKTLQSQTTDILRLLTEQKGHGAIQEIKLAQADHGAKLEGITEHLESLKCLVGPNEEMISSLGRKQDEALSKIITTLETISECQAIGKDSVAAIGQLSKEIHGHMEEVWQHSHNRTTTLEQQLEKKQAENDQLTNSLLEETHGNKVLNAQLQATKDKCEAQEQHISELEQRLEHLTVDLRQHSEQNQEKERLRTENRRLQAELIARSNTVSDLRHQLTIGDESNLANMQKAAQALADKEQAYKAMHSEAQATARREFESQLQQAQRDMQGRLEQAERESHAVTAQLKALEKELEMKGQEGRNKSTELQTLRTSLTEAQLRVTQLTEQTRKTSELESQHESDTTTIEKLKAALAVAQKEVDKSVAASSSQAEKLNGVLDDLGNWGRAKALAYGFAAELTDFWEQAAVTAPDQGTRWSLYLEKILSRIALKEEHPASPDPARTADPASPHGQDGVELVPGPELSLLSSNNPVCQQSVGTVSGTAPPDVQVQQSLDQVIPETQHSVLSNFARQPLPTAVALFGAELRRVTVQSPHPGVITPVPPSVEQERSQRRGGSQPKPIIKRVTRSATTLEASQVHTQEMTPTNHRLGAYGGFQLHPNNNPPALVQPLLEKSNNSSVEDSAVNRRNTRNQKRGRSTNNSVAVAAFSPSELSQDPLSDNEADNASQPKKMRSQKPATRGTSRRGRSTPSQTRKQKRNPGSAAGVVHGSLASVPGVVHGGPDSSQQTSHCQ</sequence>
<feature type="compositionally biased region" description="Polar residues" evidence="2">
    <location>
        <begin position="1165"/>
        <end position="1176"/>
    </location>
</feature>
<feature type="compositionally biased region" description="Polar residues" evidence="2">
    <location>
        <begin position="1312"/>
        <end position="1321"/>
    </location>
</feature>
<dbReference type="PANTHER" id="PTHR23159">
    <property type="entry name" value="CENTROSOMAL PROTEIN 2"/>
    <property type="match status" value="1"/>
</dbReference>
<gene>
    <name evidence="3" type="ORF">DL546_009439</name>
</gene>
<feature type="compositionally biased region" description="Basic and acidic residues" evidence="2">
    <location>
        <begin position="29"/>
        <end position="52"/>
    </location>
</feature>
<reference evidence="3 4" key="1">
    <citation type="submission" date="2018-08" db="EMBL/GenBank/DDBJ databases">
        <title>Draft genome of the lignicolous fungus Coniochaeta pulveracea.</title>
        <authorList>
            <person name="Borstlap C.J."/>
            <person name="De Witt R.N."/>
            <person name="Botha A."/>
            <person name="Volschenk H."/>
        </authorList>
    </citation>
    <scope>NUCLEOTIDE SEQUENCE [LARGE SCALE GENOMIC DNA]</scope>
    <source>
        <strain evidence="3 4">CAB683</strain>
    </source>
</reference>
<evidence type="ECO:0000313" key="4">
    <source>
        <dbReference type="Proteomes" id="UP000275385"/>
    </source>
</evidence>
<evidence type="ECO:0000256" key="1">
    <source>
        <dbReference type="SAM" id="Coils"/>
    </source>
</evidence>
<dbReference type="EMBL" id="QVQW01000004">
    <property type="protein sequence ID" value="RKU48674.1"/>
    <property type="molecule type" value="Genomic_DNA"/>
</dbReference>
<feature type="region of interest" description="Disordered" evidence="2">
    <location>
        <begin position="239"/>
        <end position="271"/>
    </location>
</feature>
<accession>A0A420YLB8</accession>
<feature type="region of interest" description="Disordered" evidence="2">
    <location>
        <begin position="1022"/>
        <end position="1051"/>
    </location>
</feature>
<dbReference type="STRING" id="177199.A0A420YLB8"/>
<feature type="compositionally biased region" description="Polar residues" evidence="2">
    <location>
        <begin position="193"/>
        <end position="212"/>
    </location>
</feature>
<proteinExistence type="predicted"/>
<feature type="compositionally biased region" description="Polar residues" evidence="2">
    <location>
        <begin position="125"/>
        <end position="136"/>
    </location>
</feature>
<dbReference type="OrthoDB" id="4848543at2759"/>
<protein>
    <submittedName>
        <fullName evidence="3">Uncharacterized protein</fullName>
    </submittedName>
</protein>
<feature type="region of interest" description="Disordered" evidence="2">
    <location>
        <begin position="1165"/>
        <end position="1321"/>
    </location>
</feature>
<feature type="compositionally biased region" description="Polar residues" evidence="2">
    <location>
        <begin position="1240"/>
        <end position="1257"/>
    </location>
</feature>